<name>A0ABP2KHG6_NEIMU</name>
<reference evidence="1 2" key="1">
    <citation type="submission" date="2010-12" db="EMBL/GenBank/DDBJ databases">
        <title>The Genome Sequence of Neisseria mucosa strain C102.</title>
        <authorList>
            <consortium name="The Broad Institute Genome Sequencing Platform"/>
            <person name="Earl A."/>
            <person name="Ward D."/>
            <person name="Feldgarden M."/>
            <person name="Gevers D."/>
            <person name="Sibley C.D."/>
            <person name="Field T.R."/>
            <person name="Grinwis M."/>
            <person name="Eshaghurshan C.S."/>
            <person name="Surette M."/>
            <person name="Young S.K."/>
            <person name="Zeng Q."/>
            <person name="Gargeya S."/>
            <person name="Fitzgerald M."/>
            <person name="Haas B."/>
            <person name="Abouelleil A."/>
            <person name="Alvarado L."/>
            <person name="Arachchi H.M."/>
            <person name="Berlin A."/>
            <person name="Brown A."/>
            <person name="Chapman S.B."/>
            <person name="Chen Z."/>
            <person name="Dunbar C."/>
            <person name="Freedman E."/>
            <person name="Gearin G."/>
            <person name="Gellesch M."/>
            <person name="Goldberg J."/>
            <person name="Griggs A."/>
            <person name="Gujja S."/>
            <person name="Heilman E."/>
            <person name="Heiman D."/>
            <person name="Howarth C."/>
            <person name="Larson L."/>
            <person name="Lui A."/>
            <person name="MacDonald P.J.P."/>
            <person name="Mehta T."/>
            <person name="Montmayeur A."/>
            <person name="Murphy C."/>
            <person name="Neiman D."/>
            <person name="Pearson M."/>
            <person name="Priest M."/>
            <person name="Roberts A."/>
            <person name="Saif S."/>
            <person name="Shea T."/>
            <person name="Shenoy N."/>
            <person name="Sisk P."/>
            <person name="Stolte C."/>
            <person name="Sykes S."/>
            <person name="White J."/>
            <person name="Yandava C."/>
            <person name="Nusbaum C."/>
            <person name="Birren B."/>
        </authorList>
    </citation>
    <scope>NUCLEOTIDE SEQUENCE [LARGE SCALE GENOMIC DNA]</scope>
    <source>
        <strain evidence="1 2">C102</strain>
    </source>
</reference>
<dbReference type="Proteomes" id="UP000003612">
    <property type="component" value="Unassembled WGS sequence"/>
</dbReference>
<dbReference type="RefSeq" id="WP_003748434.1">
    <property type="nucleotide sequence ID" value="NZ_GL635794.1"/>
</dbReference>
<organism evidence="1 2">
    <name type="scientific">Neisseria mucosa C102</name>
    <dbReference type="NCBI Taxonomy" id="435832"/>
    <lineage>
        <taxon>Bacteria</taxon>
        <taxon>Pseudomonadati</taxon>
        <taxon>Pseudomonadota</taxon>
        <taxon>Betaproteobacteria</taxon>
        <taxon>Neisseriales</taxon>
        <taxon>Neisseriaceae</taxon>
        <taxon>Neisseria</taxon>
    </lineage>
</organism>
<keyword evidence="2" id="KW-1185">Reference proteome</keyword>
<evidence type="ECO:0000313" key="2">
    <source>
        <dbReference type="Proteomes" id="UP000003612"/>
    </source>
</evidence>
<dbReference type="InterPro" id="IPR016631">
    <property type="entry name" value="Regulatory_RpfE"/>
</dbReference>
<dbReference type="EMBL" id="ACRG01000011">
    <property type="protein sequence ID" value="EFV80270.1"/>
    <property type="molecule type" value="Genomic_DNA"/>
</dbReference>
<accession>A0ABP2KHG6</accession>
<proteinExistence type="predicted"/>
<evidence type="ECO:0000313" key="1">
    <source>
        <dbReference type="EMBL" id="EFV80270.1"/>
    </source>
</evidence>
<protein>
    <submittedName>
        <fullName evidence="1">Uncharacterized protein</fullName>
    </submittedName>
</protein>
<gene>
    <name evidence="1" type="ORF">HMPREF0604_01508</name>
</gene>
<comment type="caution">
    <text evidence="1">The sequence shown here is derived from an EMBL/GenBank/DDBJ whole genome shotgun (WGS) entry which is preliminary data.</text>
</comment>
<sequence>MKLTLALPSLNRFADESVPELALPTFNRLLRYGTLRKETLRPSEFYGRHLWGGSLIAQVQRLRHTSQKRTAAFASPVWQQMGMHHVNIISGEFIGIQKEEAQRLCADLSAFYQDKDWQFEPLCESMWLLSMPTIEDWGAECVLDVCGQPEMDGQAHGKDAVFWLAMQTEIQMFLHTHPINQAREQQGLPEINGLWLWNDASGGTQSADIVASDSAWARFSDTPKLDAPYDLKAWFEMVQETGNTVSDGLIFLDDLVSTLQTGDVWAYKDILESWETRWFVPLWDALDSGRLKAVCIATDGENGGTLEIGRRSKWAFWRKAKTFNGSW</sequence>
<dbReference type="PIRSF" id="PIRSF015283">
    <property type="entry name" value="Regulatory_RpfE"/>
    <property type="match status" value="1"/>
</dbReference>